<sequence length="113" mass="12590">MQGRLLLGVPFNGAQYFDFNVKILTLGLECQALEWIEEKGLAKDELNKAEQTLIDLAYLCQQLEISGIDKVSLTPEFLLDNLSTDDYVLITDLIGQLRKKCIDAGENQVLATA</sequence>
<dbReference type="Proteomes" id="UP001145481">
    <property type="component" value="Unassembled WGS sequence"/>
</dbReference>
<accession>A0A9X3USM0</accession>
<proteinExistence type="predicted"/>
<dbReference type="RefSeq" id="WP_195189104.1">
    <property type="nucleotide sequence ID" value="NZ_CP076113.1"/>
</dbReference>
<comment type="caution">
    <text evidence="1">The sequence shown here is derived from an EMBL/GenBank/DDBJ whole genome shotgun (WGS) entry which is preliminary data.</text>
</comment>
<dbReference type="EMBL" id="JANJHC010000032">
    <property type="protein sequence ID" value="MDA5624046.1"/>
    <property type="molecule type" value="Genomic_DNA"/>
</dbReference>
<protein>
    <submittedName>
        <fullName evidence="1">Uncharacterized protein</fullName>
    </submittedName>
</protein>
<gene>
    <name evidence="1" type="ORF">NM948_10925</name>
</gene>
<evidence type="ECO:0000313" key="1">
    <source>
        <dbReference type="EMBL" id="MDA5624046.1"/>
    </source>
</evidence>
<dbReference type="AlphaFoldDB" id="A0A9X3USM0"/>
<evidence type="ECO:0000313" key="2">
    <source>
        <dbReference type="Proteomes" id="UP001145481"/>
    </source>
</evidence>
<organism evidence="1 2">
    <name type="scientific">Pasteurella multocida</name>
    <dbReference type="NCBI Taxonomy" id="747"/>
    <lineage>
        <taxon>Bacteria</taxon>
        <taxon>Pseudomonadati</taxon>
        <taxon>Pseudomonadota</taxon>
        <taxon>Gammaproteobacteria</taxon>
        <taxon>Pasteurellales</taxon>
        <taxon>Pasteurellaceae</taxon>
        <taxon>Pasteurella</taxon>
    </lineage>
</organism>
<name>A0A9X3USM0_PASMD</name>
<reference evidence="1" key="1">
    <citation type="submission" date="2022-07" db="EMBL/GenBank/DDBJ databases">
        <title>Genome-based characterization of novel serogroup A variants of Pasteurella multocida.</title>
        <authorList>
            <person name="Prajapati A."/>
            <person name="Yogisharadhya R."/>
            <person name="Mohanty N."/>
            <person name="Chanda M."/>
            <person name="Mendem S.K."/>
            <person name="Siddaramappa S."/>
            <person name="Shivachandra S.B."/>
        </authorList>
    </citation>
    <scope>NUCLEOTIDE SEQUENCE</scope>
    <source>
        <strain evidence="1">NIVEDIPm19</strain>
    </source>
</reference>